<evidence type="ECO:0000256" key="2">
    <source>
        <dbReference type="ARBA" id="ARBA00006275"/>
    </source>
</evidence>
<evidence type="ECO:0000313" key="9">
    <source>
        <dbReference type="Proteomes" id="UP001264980"/>
    </source>
</evidence>
<accession>A0ABU1QU95</accession>
<gene>
    <name evidence="8" type="ORF">J2W84_001699</name>
</gene>
<name>A0ABU1QU95_9BACT</name>
<reference evidence="8 9" key="1">
    <citation type="submission" date="2023-07" db="EMBL/GenBank/DDBJ databases">
        <title>Sorghum-associated microbial communities from plants grown in Nebraska, USA.</title>
        <authorList>
            <person name="Schachtman D."/>
        </authorList>
    </citation>
    <scope>NUCLEOTIDE SEQUENCE [LARGE SCALE GENOMIC DNA]</scope>
    <source>
        <strain evidence="8 9">BE57</strain>
    </source>
</reference>
<dbReference type="Proteomes" id="UP001264980">
    <property type="component" value="Unassembled WGS sequence"/>
</dbReference>
<comment type="similarity">
    <text evidence="2">Belongs to the SusD family.</text>
</comment>
<dbReference type="Pfam" id="PF07980">
    <property type="entry name" value="SusD_RagB"/>
    <property type="match status" value="1"/>
</dbReference>
<keyword evidence="3 6" id="KW-0732">Signal</keyword>
<evidence type="ECO:0000256" key="1">
    <source>
        <dbReference type="ARBA" id="ARBA00004442"/>
    </source>
</evidence>
<comment type="caution">
    <text evidence="8">The sequence shown here is derived from an EMBL/GenBank/DDBJ whole genome shotgun (WGS) entry which is preliminary data.</text>
</comment>
<evidence type="ECO:0000256" key="6">
    <source>
        <dbReference type="SAM" id="SignalP"/>
    </source>
</evidence>
<sequence>MKKIKLLSMLVLLASVLSCKDQLDVKNPNQPTTGSADSESGLINLAQGAIYVNGFLTVKYGGFYGGFFGDPFSYHDIMGDVVGVEAANQRLNEIGVANYVILDNGTKVMNPNSPTRQLDMLRQVNINANASDNPLYYEWAYMYSLNTGANNVLALVDKTTFTGDAESKKNALKAWAYWWKGYAYGRIGSLYYAGIINDQAVGTNNTFVSKEAIITESNANYDKAAAALSAVSSVADYSAVIGKIIPAFFQVGKGGILTPDMWKRNINSMKARNLLVNTTVKNMTAAQWASIIALAKDGVTATDYVFTARSNETSDFISATGSTPSALTTGTTKTSSFKVSERLVQDFKTGDKRLENNFAIETNPWIGNNDRGNIFNTRYGLIDGGKGLAGVVVLGNKKVGEYEFYMATTYEETQLTLAEALINTGDIEGGLKIIDAIRKLQGAGLAAVAGKGLTLAAAKEELRSERRVVLPFRGLAFYDARRWGVIDDVATGGGRTGAVVVDKAGVVSKNATINYNFLDYWDVPANELAYNKAGDGSVAVQNPKGL</sequence>
<organism evidence="8 9">
    <name type="scientific">Dyadobacter fermentans</name>
    <dbReference type="NCBI Taxonomy" id="94254"/>
    <lineage>
        <taxon>Bacteria</taxon>
        <taxon>Pseudomonadati</taxon>
        <taxon>Bacteroidota</taxon>
        <taxon>Cytophagia</taxon>
        <taxon>Cytophagales</taxon>
        <taxon>Spirosomataceae</taxon>
        <taxon>Dyadobacter</taxon>
    </lineage>
</organism>
<evidence type="ECO:0000256" key="3">
    <source>
        <dbReference type="ARBA" id="ARBA00022729"/>
    </source>
</evidence>
<evidence type="ECO:0000313" key="8">
    <source>
        <dbReference type="EMBL" id="MDR6804653.1"/>
    </source>
</evidence>
<evidence type="ECO:0000259" key="7">
    <source>
        <dbReference type="Pfam" id="PF07980"/>
    </source>
</evidence>
<feature type="domain" description="RagB/SusD" evidence="7">
    <location>
        <begin position="410"/>
        <end position="507"/>
    </location>
</feature>
<keyword evidence="4" id="KW-0472">Membrane</keyword>
<evidence type="ECO:0000256" key="4">
    <source>
        <dbReference type="ARBA" id="ARBA00023136"/>
    </source>
</evidence>
<dbReference type="PROSITE" id="PS51257">
    <property type="entry name" value="PROKAR_LIPOPROTEIN"/>
    <property type="match status" value="1"/>
</dbReference>
<feature type="chain" id="PRO_5045999707" description="RagB/SusD domain-containing protein" evidence="6">
    <location>
        <begin position="21"/>
        <end position="546"/>
    </location>
</feature>
<comment type="subcellular location">
    <subcellularLocation>
        <location evidence="1">Cell outer membrane</location>
    </subcellularLocation>
</comment>
<evidence type="ECO:0000256" key="5">
    <source>
        <dbReference type="ARBA" id="ARBA00023237"/>
    </source>
</evidence>
<dbReference type="InterPro" id="IPR012944">
    <property type="entry name" value="SusD_RagB_dom"/>
</dbReference>
<proteinExistence type="inferred from homology"/>
<dbReference type="RefSeq" id="WP_309981930.1">
    <property type="nucleotide sequence ID" value="NZ_JAVDTI010000002.1"/>
</dbReference>
<feature type="signal peptide" evidence="6">
    <location>
        <begin position="1"/>
        <end position="20"/>
    </location>
</feature>
<dbReference type="InterPro" id="IPR011990">
    <property type="entry name" value="TPR-like_helical_dom_sf"/>
</dbReference>
<protein>
    <recommendedName>
        <fullName evidence="7">RagB/SusD domain-containing protein</fullName>
    </recommendedName>
</protein>
<keyword evidence="9" id="KW-1185">Reference proteome</keyword>
<keyword evidence="5" id="KW-0998">Cell outer membrane</keyword>
<dbReference type="SUPFAM" id="SSF48452">
    <property type="entry name" value="TPR-like"/>
    <property type="match status" value="1"/>
</dbReference>
<dbReference type="EMBL" id="JAVDTI010000002">
    <property type="protein sequence ID" value="MDR6804653.1"/>
    <property type="molecule type" value="Genomic_DNA"/>
</dbReference>
<dbReference type="Gene3D" id="1.25.40.390">
    <property type="match status" value="1"/>
</dbReference>